<dbReference type="Gene3D" id="3.40.50.1820">
    <property type="entry name" value="alpha/beta hydrolase"/>
    <property type="match status" value="1"/>
</dbReference>
<dbReference type="InterPro" id="IPR039069">
    <property type="entry name" value="CE7"/>
</dbReference>
<evidence type="ECO:0000259" key="2">
    <source>
        <dbReference type="Pfam" id="PF05448"/>
    </source>
</evidence>
<dbReference type="InterPro" id="IPR008391">
    <property type="entry name" value="AXE1_dom"/>
</dbReference>
<dbReference type="GO" id="GO:0005976">
    <property type="term" value="P:polysaccharide metabolic process"/>
    <property type="evidence" value="ECO:0007669"/>
    <property type="project" value="TreeGrafter"/>
</dbReference>
<organism evidence="3 4">
    <name type="scientific">Allorhizobium borbori</name>
    <dbReference type="NCBI Taxonomy" id="485907"/>
    <lineage>
        <taxon>Bacteria</taxon>
        <taxon>Pseudomonadati</taxon>
        <taxon>Pseudomonadota</taxon>
        <taxon>Alphaproteobacteria</taxon>
        <taxon>Hyphomicrobiales</taxon>
        <taxon>Rhizobiaceae</taxon>
        <taxon>Rhizobium/Agrobacterium group</taxon>
        <taxon>Allorhizobium</taxon>
    </lineage>
</organism>
<keyword evidence="4" id="KW-1185">Reference proteome</keyword>
<dbReference type="InterPro" id="IPR029058">
    <property type="entry name" value="AB_hydrolase_fold"/>
</dbReference>
<gene>
    <name evidence="3" type="ORF">GGQ66_001814</name>
</gene>
<proteinExistence type="predicted"/>
<comment type="caution">
    <text evidence="3">The sequence shown here is derived from an EMBL/GenBank/DDBJ whole genome shotgun (WGS) entry which is preliminary data.</text>
</comment>
<feature type="domain" description="Acetyl xylan esterase" evidence="2">
    <location>
        <begin position="29"/>
        <end position="297"/>
    </location>
</feature>
<sequence length="321" mass="35044">MSIPTRHPYSFDPTYGMAREALLAIAPPQAPSGFDAFWEKRYRRALAVDPAPVVTASAAVNPRWRVFDLRYTSTDGFPIGGWLLVPRTGTVRRGLVVGHGYGGREAPDLDLPVTDTAVLFPCFRGISRSARPPISPDPAWHVLDHIQSAKDYIIGGCVEDLWVAVSALTALYPALENRIGYSGISFGGGIGALAMAFDRRIARGHLIVPTFGHRPLWLTLPTIGSAQAVQVYGKTHPDVLETLRFFDAATAATRIEAPMLMVPALFDPAVAPPCQFAIANALPRTKFNEIFILDAGHFEYPGQDIQDAVHHEKIGRFFNSS</sequence>
<dbReference type="RefSeq" id="WP_183791608.1">
    <property type="nucleotide sequence ID" value="NZ_JACIDU010000006.1"/>
</dbReference>
<dbReference type="PANTHER" id="PTHR40111:SF1">
    <property type="entry name" value="CEPHALOSPORIN-C DEACETYLASE"/>
    <property type="match status" value="1"/>
</dbReference>
<keyword evidence="3" id="KW-0378">Hydrolase</keyword>
<evidence type="ECO:0000313" key="3">
    <source>
        <dbReference type="EMBL" id="MBB4103257.1"/>
    </source>
</evidence>
<reference evidence="3 4" key="1">
    <citation type="submission" date="2020-08" db="EMBL/GenBank/DDBJ databases">
        <title>Genomic Encyclopedia of Type Strains, Phase IV (KMG-IV): sequencing the most valuable type-strain genomes for metagenomic binning, comparative biology and taxonomic classification.</title>
        <authorList>
            <person name="Goeker M."/>
        </authorList>
    </citation>
    <scope>NUCLEOTIDE SEQUENCE [LARGE SCALE GENOMIC DNA]</scope>
    <source>
        <strain evidence="3 4">DSM 26385</strain>
    </source>
</reference>
<dbReference type="GO" id="GO:0047739">
    <property type="term" value="F:cephalosporin-C deacetylase activity"/>
    <property type="evidence" value="ECO:0007669"/>
    <property type="project" value="UniProtKB-EC"/>
</dbReference>
<protein>
    <submittedName>
        <fullName evidence="3">Cephalosporin-C deacetylase</fullName>
        <ecNumber evidence="3">3.1.1.41</ecNumber>
    </submittedName>
</protein>
<dbReference type="EMBL" id="JACIDU010000006">
    <property type="protein sequence ID" value="MBB4103257.1"/>
    <property type="molecule type" value="Genomic_DNA"/>
</dbReference>
<dbReference type="Proteomes" id="UP000584824">
    <property type="component" value="Unassembled WGS sequence"/>
</dbReference>
<accession>A0A7W6K189</accession>
<feature type="binding site" evidence="1">
    <location>
        <position position="101"/>
    </location>
    <ligand>
        <name>substrate</name>
    </ligand>
</feature>
<name>A0A7W6K189_9HYPH</name>
<dbReference type="AlphaFoldDB" id="A0A7W6K189"/>
<dbReference type="Pfam" id="PF05448">
    <property type="entry name" value="AXE1"/>
    <property type="match status" value="1"/>
</dbReference>
<dbReference type="PANTHER" id="PTHR40111">
    <property type="entry name" value="CEPHALOSPORIN-C DEACETYLASE"/>
    <property type="match status" value="1"/>
</dbReference>
<evidence type="ECO:0000256" key="1">
    <source>
        <dbReference type="PIRSR" id="PIRSR639069-2"/>
    </source>
</evidence>
<dbReference type="SUPFAM" id="SSF53474">
    <property type="entry name" value="alpha/beta-Hydrolases"/>
    <property type="match status" value="1"/>
</dbReference>
<dbReference type="EC" id="3.1.1.41" evidence="3"/>
<evidence type="ECO:0000313" key="4">
    <source>
        <dbReference type="Proteomes" id="UP000584824"/>
    </source>
</evidence>